<accession>A0A917H4H4</accession>
<reference evidence="1" key="2">
    <citation type="submission" date="2020-09" db="EMBL/GenBank/DDBJ databases">
        <authorList>
            <person name="Sun Q."/>
            <person name="Zhou Y."/>
        </authorList>
    </citation>
    <scope>NUCLEOTIDE SEQUENCE</scope>
    <source>
        <strain evidence="1">CGMCC 1.12997</strain>
    </source>
</reference>
<proteinExistence type="predicted"/>
<name>A0A917H4H4_9BACT</name>
<reference evidence="1" key="1">
    <citation type="journal article" date="2014" name="Int. J. Syst. Evol. Microbiol.">
        <title>Complete genome sequence of Corynebacterium casei LMG S-19264T (=DSM 44701T), isolated from a smear-ripened cheese.</title>
        <authorList>
            <consortium name="US DOE Joint Genome Institute (JGI-PGF)"/>
            <person name="Walter F."/>
            <person name="Albersmeier A."/>
            <person name="Kalinowski J."/>
            <person name="Ruckert C."/>
        </authorList>
    </citation>
    <scope>NUCLEOTIDE SEQUENCE</scope>
    <source>
        <strain evidence="1">CGMCC 1.12997</strain>
    </source>
</reference>
<dbReference type="Proteomes" id="UP000647241">
    <property type="component" value="Unassembled WGS sequence"/>
</dbReference>
<gene>
    <name evidence="1" type="ORF">GCM10011585_05770</name>
</gene>
<protein>
    <submittedName>
        <fullName evidence="1">Uncharacterized protein</fullName>
    </submittedName>
</protein>
<keyword evidence="2" id="KW-1185">Reference proteome</keyword>
<organism evidence="1 2">
    <name type="scientific">Edaphobacter dinghuensis</name>
    <dbReference type="NCBI Taxonomy" id="1560005"/>
    <lineage>
        <taxon>Bacteria</taxon>
        <taxon>Pseudomonadati</taxon>
        <taxon>Acidobacteriota</taxon>
        <taxon>Terriglobia</taxon>
        <taxon>Terriglobales</taxon>
        <taxon>Acidobacteriaceae</taxon>
        <taxon>Edaphobacter</taxon>
    </lineage>
</organism>
<dbReference type="EMBL" id="BMGT01000001">
    <property type="protein sequence ID" value="GGG66761.1"/>
    <property type="molecule type" value="Genomic_DNA"/>
</dbReference>
<evidence type="ECO:0000313" key="2">
    <source>
        <dbReference type="Proteomes" id="UP000647241"/>
    </source>
</evidence>
<evidence type="ECO:0000313" key="1">
    <source>
        <dbReference type="EMBL" id="GGG66761.1"/>
    </source>
</evidence>
<sequence length="74" mass="8596">MNQKPHKTGKNPKKPVETEEIRLTKRAEKPKVNCGTVLRTRMNIEEHASIQGCFSPPIFTRARRAGPEIFYFER</sequence>
<comment type="caution">
    <text evidence="1">The sequence shown here is derived from an EMBL/GenBank/DDBJ whole genome shotgun (WGS) entry which is preliminary data.</text>
</comment>
<dbReference type="AlphaFoldDB" id="A0A917H4H4"/>